<dbReference type="AlphaFoldDB" id="A0AAW8F705"/>
<dbReference type="RefSeq" id="WP_306972688.1">
    <property type="nucleotide sequence ID" value="NZ_JAUSZV010000005.1"/>
</dbReference>
<protein>
    <submittedName>
        <fullName evidence="1">Uncharacterized protein</fullName>
    </submittedName>
</protein>
<accession>A0AAW8F705</accession>
<gene>
    <name evidence="1" type="ORF">QFZ22_001145</name>
</gene>
<proteinExistence type="predicted"/>
<comment type="caution">
    <text evidence="1">The sequence shown here is derived from an EMBL/GenBank/DDBJ whole genome shotgun (WGS) entry which is preliminary data.</text>
</comment>
<organism evidence="1 2">
    <name type="scientific">Streptomyces canus</name>
    <dbReference type="NCBI Taxonomy" id="58343"/>
    <lineage>
        <taxon>Bacteria</taxon>
        <taxon>Bacillati</taxon>
        <taxon>Actinomycetota</taxon>
        <taxon>Actinomycetes</taxon>
        <taxon>Kitasatosporales</taxon>
        <taxon>Streptomycetaceae</taxon>
        <taxon>Streptomyces</taxon>
        <taxon>Streptomyces aurantiacus group</taxon>
    </lineage>
</organism>
<reference evidence="1" key="1">
    <citation type="submission" date="2023-07" db="EMBL/GenBank/DDBJ databases">
        <title>Comparative genomics of wheat-associated soil bacteria to identify genetic determinants of phenazine resistance.</title>
        <authorList>
            <person name="Mouncey N."/>
        </authorList>
    </citation>
    <scope>NUCLEOTIDE SEQUENCE</scope>
    <source>
        <strain evidence="1">V4I22</strain>
    </source>
</reference>
<sequence>MRGDHGAGPALRRIADPEQMEAVFAELAADLAPVYRRRDLRANGVLYLRGLLMPGVAGNCWSIAEAVGLDRPYRPHHSPPMGLTGHLWSSWTIPTGAVKENGTPVGVEQRSFDAVAPWAFLGRCSAGRSRTDGCTAAREQCRAMTAMISLFNEDPISPALLLSNVERVAAGSDPV</sequence>
<dbReference type="EMBL" id="JAUSZV010000005">
    <property type="protein sequence ID" value="MDQ0905160.1"/>
    <property type="molecule type" value="Genomic_DNA"/>
</dbReference>
<evidence type="ECO:0000313" key="1">
    <source>
        <dbReference type="EMBL" id="MDQ0905160.1"/>
    </source>
</evidence>
<dbReference type="Proteomes" id="UP001234216">
    <property type="component" value="Unassembled WGS sequence"/>
</dbReference>
<name>A0AAW8F705_9ACTN</name>
<evidence type="ECO:0000313" key="2">
    <source>
        <dbReference type="Proteomes" id="UP001234216"/>
    </source>
</evidence>